<comment type="caution">
    <text evidence="3">The sequence shown here is derived from an EMBL/GenBank/DDBJ whole genome shotgun (WGS) entry which is preliminary data.</text>
</comment>
<dbReference type="InterPro" id="IPR016032">
    <property type="entry name" value="Sig_transdc_resp-reg_C-effctor"/>
</dbReference>
<evidence type="ECO:0000313" key="4">
    <source>
        <dbReference type="Proteomes" id="UP000269375"/>
    </source>
</evidence>
<keyword evidence="1" id="KW-0472">Membrane</keyword>
<dbReference type="InterPro" id="IPR036388">
    <property type="entry name" value="WH-like_DNA-bd_sf"/>
</dbReference>
<feature type="transmembrane region" description="Helical" evidence="1">
    <location>
        <begin position="7"/>
        <end position="26"/>
    </location>
</feature>
<dbReference type="EMBL" id="RJTX01000002">
    <property type="protein sequence ID" value="ROH97520.1"/>
    <property type="molecule type" value="Genomic_DNA"/>
</dbReference>
<dbReference type="Gene3D" id="1.10.10.10">
    <property type="entry name" value="Winged helix-like DNA-binding domain superfamily/Winged helix DNA-binding domain"/>
    <property type="match status" value="1"/>
</dbReference>
<reference evidence="4" key="1">
    <citation type="submission" date="2018-11" db="EMBL/GenBank/DDBJ databases">
        <title>Proposal to divide the Flavobacteriaceae and reorganize its genera based on Amino Acid Identity values calculated from whole genome sequences.</title>
        <authorList>
            <person name="Nicholson A.C."/>
            <person name="Gulvik C.A."/>
            <person name="Whitney A.M."/>
            <person name="Humrighouse B.W."/>
            <person name="Bell M."/>
            <person name="Holmes B."/>
            <person name="Steigerwalt A."/>
            <person name="Villarma A."/>
            <person name="Sheth M."/>
            <person name="Batra D."/>
            <person name="Pryor J."/>
            <person name="Bernardet J.-F."/>
            <person name="Hugo C."/>
            <person name="Kampfer P."/>
            <person name="Newman J."/>
            <person name="Mcquiston J.R."/>
        </authorList>
    </citation>
    <scope>NUCLEOTIDE SEQUENCE [LARGE SCALE GENOMIC DNA]</scope>
    <source>
        <strain evidence="4">DSM 15235</strain>
    </source>
</reference>
<name>A0A3N0VYB3_9FLAO</name>
<feature type="transmembrane region" description="Helical" evidence="1">
    <location>
        <begin position="74"/>
        <end position="95"/>
    </location>
</feature>
<dbReference type="GO" id="GO:0003677">
    <property type="term" value="F:DNA binding"/>
    <property type="evidence" value="ECO:0007669"/>
    <property type="project" value="InterPro"/>
</dbReference>
<evidence type="ECO:0000313" key="3">
    <source>
        <dbReference type="EMBL" id="ROH97520.1"/>
    </source>
</evidence>
<protein>
    <recommendedName>
        <fullName evidence="2">HTH luxR-type domain-containing protein</fullName>
    </recommendedName>
</protein>
<evidence type="ECO:0000259" key="2">
    <source>
        <dbReference type="SMART" id="SM00421"/>
    </source>
</evidence>
<dbReference type="Proteomes" id="UP000269375">
    <property type="component" value="Unassembled WGS sequence"/>
</dbReference>
<dbReference type="GO" id="GO:0006355">
    <property type="term" value="P:regulation of DNA-templated transcription"/>
    <property type="evidence" value="ECO:0007669"/>
    <property type="project" value="InterPro"/>
</dbReference>
<organism evidence="3 4">
    <name type="scientific">Chryseobacterium daecheongense</name>
    <dbReference type="NCBI Taxonomy" id="192389"/>
    <lineage>
        <taxon>Bacteria</taxon>
        <taxon>Pseudomonadati</taxon>
        <taxon>Bacteroidota</taxon>
        <taxon>Flavobacteriia</taxon>
        <taxon>Flavobacteriales</taxon>
        <taxon>Weeksellaceae</taxon>
        <taxon>Chryseobacterium group</taxon>
        <taxon>Chryseobacterium</taxon>
    </lineage>
</organism>
<dbReference type="AlphaFoldDB" id="A0A3N0VYB3"/>
<dbReference type="OrthoDB" id="1017207at2"/>
<dbReference type="SMART" id="SM00421">
    <property type="entry name" value="HTH_LUXR"/>
    <property type="match status" value="1"/>
</dbReference>
<dbReference type="SUPFAM" id="SSF46894">
    <property type="entry name" value="C-terminal effector domain of the bipartite response regulators"/>
    <property type="match status" value="1"/>
</dbReference>
<keyword evidence="1" id="KW-1133">Transmembrane helix</keyword>
<dbReference type="InterPro" id="IPR000792">
    <property type="entry name" value="Tscrpt_reg_LuxR_C"/>
</dbReference>
<sequence length="221" mass="26112">MILYFNVKLYCFIYLAFITHLNLQVYSVSNISYLPKSVLQKVGEKHSVQYDMDTIKMAKISGIFWKKENVEDEISKLYCIIGCIVFVGIILFILIHNQYTSKQKQKDLVIIEKELELEYLKKKLNTAFEEVLQLAKDDDVSFLTRFNEVYPEFSKKLSLKYPDLTSNDIKFCALLKLNFSNKEIAQYGHLSIRTVESKKYRLRKKLKLTSDVDLNKWMMRQ</sequence>
<evidence type="ECO:0000256" key="1">
    <source>
        <dbReference type="SAM" id="Phobius"/>
    </source>
</evidence>
<keyword evidence="1" id="KW-0812">Transmembrane</keyword>
<feature type="domain" description="HTH luxR-type" evidence="2">
    <location>
        <begin position="161"/>
        <end position="218"/>
    </location>
</feature>
<dbReference type="Pfam" id="PF00196">
    <property type="entry name" value="GerE"/>
    <property type="match status" value="1"/>
</dbReference>
<proteinExistence type="predicted"/>
<accession>A0A3N0VYB3</accession>
<gene>
    <name evidence="3" type="ORF">EGI05_09015</name>
</gene>